<evidence type="ECO:0000313" key="1">
    <source>
        <dbReference type="EMBL" id="KFE62136.1"/>
    </source>
</evidence>
<name>A0A085W373_9BACT</name>
<evidence type="ECO:0000313" key="2">
    <source>
        <dbReference type="Proteomes" id="UP000028725"/>
    </source>
</evidence>
<organism evidence="1 2">
    <name type="scientific">Hyalangium minutum</name>
    <dbReference type="NCBI Taxonomy" id="394096"/>
    <lineage>
        <taxon>Bacteria</taxon>
        <taxon>Pseudomonadati</taxon>
        <taxon>Myxococcota</taxon>
        <taxon>Myxococcia</taxon>
        <taxon>Myxococcales</taxon>
        <taxon>Cystobacterineae</taxon>
        <taxon>Archangiaceae</taxon>
        <taxon>Hyalangium</taxon>
    </lineage>
</organism>
<comment type="caution">
    <text evidence="1">The sequence shown here is derived from an EMBL/GenBank/DDBJ whole genome shotgun (WGS) entry which is preliminary data.</text>
</comment>
<dbReference type="Proteomes" id="UP000028725">
    <property type="component" value="Unassembled WGS sequence"/>
</dbReference>
<gene>
    <name evidence="1" type="ORF">DB31_4242</name>
</gene>
<dbReference type="EMBL" id="JMCB01000023">
    <property type="protein sequence ID" value="KFE62136.1"/>
    <property type="molecule type" value="Genomic_DNA"/>
</dbReference>
<protein>
    <submittedName>
        <fullName evidence="1">Uncharacterized protein</fullName>
    </submittedName>
</protein>
<reference evidence="1 2" key="1">
    <citation type="submission" date="2014-04" db="EMBL/GenBank/DDBJ databases">
        <title>Genome assembly of Hyalangium minutum DSM 14724.</title>
        <authorList>
            <person name="Sharma G."/>
            <person name="Subramanian S."/>
        </authorList>
    </citation>
    <scope>NUCLEOTIDE SEQUENCE [LARGE SCALE GENOMIC DNA]</scope>
    <source>
        <strain evidence="1 2">DSM 14724</strain>
    </source>
</reference>
<keyword evidence="2" id="KW-1185">Reference proteome</keyword>
<sequence>MVVAVMPGGFPLVLGYVATRTLLARWRAARAQSQLSGREPSLKDVVASLQFRELVREARAAL</sequence>
<proteinExistence type="predicted"/>
<dbReference type="AlphaFoldDB" id="A0A085W373"/>
<accession>A0A085W373</accession>